<organism evidence="1">
    <name type="scientific">Methylobacterium bullatum</name>
    <dbReference type="NCBI Taxonomy" id="570505"/>
    <lineage>
        <taxon>Bacteria</taxon>
        <taxon>Pseudomonadati</taxon>
        <taxon>Pseudomonadota</taxon>
        <taxon>Alphaproteobacteria</taxon>
        <taxon>Hyphomicrobiales</taxon>
        <taxon>Methylobacteriaceae</taxon>
        <taxon>Methylobacterium</taxon>
    </lineage>
</organism>
<gene>
    <name evidence="1" type="ORF">MBUL_04463</name>
</gene>
<proteinExistence type="predicted"/>
<keyword evidence="1" id="KW-0614">Plasmid</keyword>
<name>A0A679JRN7_9HYPH</name>
<dbReference type="AlphaFoldDB" id="A0A679JRN7"/>
<geneLocation type="plasmid" evidence="1">
    <name>2</name>
</geneLocation>
<reference evidence="1" key="1">
    <citation type="submission" date="2019-12" db="EMBL/GenBank/DDBJ databases">
        <authorList>
            <person name="Cremers G."/>
        </authorList>
    </citation>
    <scope>NUCLEOTIDE SEQUENCE</scope>
    <source>
        <strain evidence="1">Mbul1</strain>
        <plasmid evidence="1">2</plasmid>
    </source>
</reference>
<sequence>MATNDPFTPPPGPVQQYVTKAMQLATRHQADLSADMTVGVEDYVNAIKEQADALRPKADGPAFLEAVRGQLGMMAGRTAGEKSILTDPGLIRRLDTFGLIAGRLK</sequence>
<evidence type="ECO:0000313" key="1">
    <source>
        <dbReference type="EMBL" id="CAA2108970.1"/>
    </source>
</evidence>
<dbReference type="EMBL" id="LR743505">
    <property type="protein sequence ID" value="CAA2108970.1"/>
    <property type="molecule type" value="Genomic_DNA"/>
</dbReference>
<accession>A0A679JRN7</accession>
<protein>
    <submittedName>
        <fullName evidence="1">Uncharacterized protein</fullName>
    </submittedName>
</protein>